<evidence type="ECO:0000256" key="2">
    <source>
        <dbReference type="ARBA" id="ARBA00022692"/>
    </source>
</evidence>
<dbReference type="InterPro" id="IPR000620">
    <property type="entry name" value="EamA_dom"/>
</dbReference>
<feature type="transmembrane region" description="Helical" evidence="5">
    <location>
        <begin position="135"/>
        <end position="152"/>
    </location>
</feature>
<dbReference type="PANTHER" id="PTHR32322">
    <property type="entry name" value="INNER MEMBRANE TRANSPORTER"/>
    <property type="match status" value="1"/>
</dbReference>
<dbReference type="PANTHER" id="PTHR32322:SF9">
    <property type="entry name" value="AMINO-ACID METABOLITE EFFLUX PUMP-RELATED"/>
    <property type="match status" value="1"/>
</dbReference>
<dbReference type="InterPro" id="IPR037185">
    <property type="entry name" value="EmrE-like"/>
</dbReference>
<feature type="transmembrane region" description="Helical" evidence="5">
    <location>
        <begin position="251"/>
        <end position="271"/>
    </location>
</feature>
<dbReference type="SUPFAM" id="SSF103481">
    <property type="entry name" value="Multidrug resistance efflux transporter EmrE"/>
    <property type="match status" value="2"/>
</dbReference>
<sequence>MNPSHLIQTTLFTSLSIIGFSANAVICRWALDHQLIDPMSFSSLRLGSAAAVLFVVMFWFSLRKAQIKAGEKAEKPQVVGRGSWKAALILFIYTVFFSYGYVAISTATGALLLAAVVQLTILGYALRQGEKLHSAEWLGVAIALLGLWYLVYPKLTTPSWWGLVMMTISAYTWALYTLNGRKSKNPLSDTAYNFYRTLPMVAVASILSLLFTEQLFLTSKGVLLAVVSGAVTTGLGYILWYSALPKISSSLASATQLLVPLFAAFGAMWLIDEPITVPFMIAATLMLGGLGLVLHGRNQHRKASRKIS</sequence>
<accession>A0ABM7MAR8</accession>
<feature type="transmembrane region" description="Helical" evidence="5">
    <location>
        <begin position="158"/>
        <end position="176"/>
    </location>
</feature>
<dbReference type="Proteomes" id="UP001054820">
    <property type="component" value="Chromosome"/>
</dbReference>
<keyword evidence="8" id="KW-1185">Reference proteome</keyword>
<evidence type="ECO:0000256" key="4">
    <source>
        <dbReference type="ARBA" id="ARBA00023136"/>
    </source>
</evidence>
<gene>
    <name evidence="7" type="ORF">THMIRHAM_02280</name>
</gene>
<feature type="domain" description="EamA" evidence="6">
    <location>
        <begin position="160"/>
        <end position="294"/>
    </location>
</feature>
<feature type="transmembrane region" description="Helical" evidence="5">
    <location>
        <begin position="222"/>
        <end position="244"/>
    </location>
</feature>
<organism evidence="7 8">
    <name type="scientific">Thiomicrorhabdus immobilis</name>
    <dbReference type="NCBI Taxonomy" id="2791037"/>
    <lineage>
        <taxon>Bacteria</taxon>
        <taxon>Pseudomonadati</taxon>
        <taxon>Pseudomonadota</taxon>
        <taxon>Gammaproteobacteria</taxon>
        <taxon>Thiotrichales</taxon>
        <taxon>Piscirickettsiaceae</taxon>
        <taxon>Thiomicrorhabdus</taxon>
    </lineage>
</organism>
<evidence type="ECO:0000256" key="3">
    <source>
        <dbReference type="ARBA" id="ARBA00022989"/>
    </source>
</evidence>
<keyword evidence="3 5" id="KW-1133">Transmembrane helix</keyword>
<evidence type="ECO:0000313" key="8">
    <source>
        <dbReference type="Proteomes" id="UP001054820"/>
    </source>
</evidence>
<feature type="transmembrane region" description="Helical" evidence="5">
    <location>
        <begin position="197"/>
        <end position="216"/>
    </location>
</feature>
<keyword evidence="2 5" id="KW-0812">Transmembrane</keyword>
<keyword evidence="4 5" id="KW-0472">Membrane</keyword>
<evidence type="ECO:0000259" key="6">
    <source>
        <dbReference type="Pfam" id="PF00892"/>
    </source>
</evidence>
<proteinExistence type="predicted"/>
<name>A0ABM7MAR8_9GAMM</name>
<reference evidence="7" key="1">
    <citation type="journal article" date="2022" name="Arch. Microbiol.">
        <title>Thiomicrorhabdus immobilis sp. nov., a mesophilic sulfur-oxidizing bacterium isolated from sediment of a brackish lake in northern Japan.</title>
        <authorList>
            <person name="Kojima H."/>
            <person name="Mochizuki J."/>
            <person name="Kanda M."/>
            <person name="Watanabe T."/>
            <person name="Fukui M."/>
        </authorList>
    </citation>
    <scope>NUCLEOTIDE SEQUENCE</scope>
    <source>
        <strain evidence="7">Am19</strain>
    </source>
</reference>
<evidence type="ECO:0000256" key="1">
    <source>
        <dbReference type="ARBA" id="ARBA00004141"/>
    </source>
</evidence>
<feature type="transmembrane region" description="Helical" evidence="5">
    <location>
        <begin position="108"/>
        <end position="126"/>
    </location>
</feature>
<comment type="subcellular location">
    <subcellularLocation>
        <location evidence="1">Membrane</location>
        <topology evidence="1">Multi-pass membrane protein</topology>
    </subcellularLocation>
</comment>
<protein>
    <submittedName>
        <fullName evidence="7">Membrane protein</fullName>
    </submittedName>
</protein>
<dbReference type="RefSeq" id="WP_237262143.1">
    <property type="nucleotide sequence ID" value="NZ_AP024202.1"/>
</dbReference>
<feature type="transmembrane region" description="Helical" evidence="5">
    <location>
        <begin position="277"/>
        <end position="296"/>
    </location>
</feature>
<dbReference type="EMBL" id="AP024202">
    <property type="protein sequence ID" value="BCN92443.1"/>
    <property type="molecule type" value="Genomic_DNA"/>
</dbReference>
<evidence type="ECO:0000313" key="7">
    <source>
        <dbReference type="EMBL" id="BCN92443.1"/>
    </source>
</evidence>
<dbReference type="Pfam" id="PF00892">
    <property type="entry name" value="EamA"/>
    <property type="match status" value="1"/>
</dbReference>
<evidence type="ECO:0000256" key="5">
    <source>
        <dbReference type="SAM" id="Phobius"/>
    </source>
</evidence>
<feature type="transmembrane region" description="Helical" evidence="5">
    <location>
        <begin position="12"/>
        <end position="31"/>
    </location>
</feature>
<feature type="transmembrane region" description="Helical" evidence="5">
    <location>
        <begin position="43"/>
        <end position="62"/>
    </location>
</feature>
<feature type="transmembrane region" description="Helical" evidence="5">
    <location>
        <begin position="83"/>
        <end position="102"/>
    </location>
</feature>
<dbReference type="InterPro" id="IPR050638">
    <property type="entry name" value="AA-Vitamin_Transporters"/>
</dbReference>